<proteinExistence type="predicted"/>
<keyword evidence="2" id="KW-1133">Transmembrane helix</keyword>
<gene>
    <name evidence="3" type="ORF">TWF694_011617</name>
</gene>
<evidence type="ECO:0000256" key="2">
    <source>
        <dbReference type="SAM" id="Phobius"/>
    </source>
</evidence>
<evidence type="ECO:0000313" key="4">
    <source>
        <dbReference type="Proteomes" id="UP001365542"/>
    </source>
</evidence>
<feature type="region of interest" description="Disordered" evidence="1">
    <location>
        <begin position="86"/>
        <end position="113"/>
    </location>
</feature>
<sequence>MAKPNGLRVPNIETNWTICNFCFGFLVIAAIVGTCELWYTRVPAPILKNDAAAVDECNPTSSPAVMIQDHRSLGIHGQSMHRIEKRARGKNGNPPPKKGAGRQTVANGQRAQSAQSSAAAAVQAELARYQALLLERVAEEKRAAAEALRQKAEWNDLVLKALREQEEPYQADRPLFYAIENRLFDQPPGLLGPKDLWDAEDVFNDFDPKDRLAVFPKKYQPPKGKSLFDEHDSDDWGFLNQMKDIESENVREMWNAIEDYSDEEEAATGTMLFQPLSEVREWHEQVVQPPKVIEEQTGKIPKGIDVGDTSMNSARLGSTASQTLSTIEGDSTDRQGLDYITRIPSQSFNLGVIESVETESEEDLAHEGFNGQNVNDLEEPFLNAMKGVTKFPGQKKAPVRMEEERKVNNEMGKGSSLIDDIGFIPIPDPNEKRLGREMNANDRYAGWAKTWKGPIFPRMEKDWKDLGGQSSLIPATPPNGYVFSTEWKNAIKSEYGIDQCPKRTVEYYGKVKEAHWCQLKKSKLNVAWGLPNEIAQKLDLFLYIGCRAVTDRVNCGTRHWYLQQKKVSTSLEDGSKAYEDVYIDVRFDLASASPIDAALGHGGIGLPHAQLTYLLPSELSEYQPASARVWDYFEFPHAIKLDSNILNNMFSELKLPFHTAWPKGWVQGDFIAPETPWGPRKANGKEVPIPQPKDQTLIKMTGRQRVILTTKGWNGLVLDRSGAPKVFKA</sequence>
<comment type="caution">
    <text evidence="3">The sequence shown here is derived from an EMBL/GenBank/DDBJ whole genome shotgun (WGS) entry which is preliminary data.</text>
</comment>
<feature type="transmembrane region" description="Helical" evidence="2">
    <location>
        <begin position="21"/>
        <end position="39"/>
    </location>
</feature>
<evidence type="ECO:0000256" key="1">
    <source>
        <dbReference type="SAM" id="MobiDB-lite"/>
    </source>
</evidence>
<dbReference type="AlphaFoldDB" id="A0AAV9X5T2"/>
<keyword evidence="4" id="KW-1185">Reference proteome</keyword>
<dbReference type="EMBL" id="JAVHJO010000009">
    <property type="protein sequence ID" value="KAK6537430.1"/>
    <property type="molecule type" value="Genomic_DNA"/>
</dbReference>
<reference evidence="3 4" key="1">
    <citation type="submission" date="2019-10" db="EMBL/GenBank/DDBJ databases">
        <authorList>
            <person name="Palmer J.M."/>
        </authorList>
    </citation>
    <scope>NUCLEOTIDE SEQUENCE [LARGE SCALE GENOMIC DNA]</scope>
    <source>
        <strain evidence="3 4">TWF694</strain>
    </source>
</reference>
<name>A0AAV9X5T2_9PEZI</name>
<evidence type="ECO:0000313" key="3">
    <source>
        <dbReference type="EMBL" id="KAK6537430.1"/>
    </source>
</evidence>
<protein>
    <submittedName>
        <fullName evidence="3">Uncharacterized protein</fullName>
    </submittedName>
</protein>
<dbReference type="Proteomes" id="UP001365542">
    <property type="component" value="Unassembled WGS sequence"/>
</dbReference>
<organism evidence="3 4">
    <name type="scientific">Orbilia ellipsospora</name>
    <dbReference type="NCBI Taxonomy" id="2528407"/>
    <lineage>
        <taxon>Eukaryota</taxon>
        <taxon>Fungi</taxon>
        <taxon>Dikarya</taxon>
        <taxon>Ascomycota</taxon>
        <taxon>Pezizomycotina</taxon>
        <taxon>Orbiliomycetes</taxon>
        <taxon>Orbiliales</taxon>
        <taxon>Orbiliaceae</taxon>
        <taxon>Orbilia</taxon>
    </lineage>
</organism>
<keyword evidence="2" id="KW-0472">Membrane</keyword>
<accession>A0AAV9X5T2</accession>
<keyword evidence="2" id="KW-0812">Transmembrane</keyword>